<dbReference type="PRINTS" id="PR00101">
    <property type="entry name" value="ATCASE"/>
</dbReference>
<feature type="binding site" evidence="7">
    <location>
        <position position="109"/>
    </location>
    <ligand>
        <name>carbamoyl phosphate</name>
        <dbReference type="ChEBI" id="CHEBI:58228"/>
    </ligand>
</feature>
<evidence type="ECO:0000259" key="9">
    <source>
        <dbReference type="Pfam" id="PF02729"/>
    </source>
</evidence>
<evidence type="ECO:0000256" key="6">
    <source>
        <dbReference type="ARBA" id="ARBA00048859"/>
    </source>
</evidence>
<sequence>MSITPRKDLLDIASLTNEEIEFVLANAVPFKDLFKRSVKKVPTLKGQTVLTLFYEPSTRTRSSFEVAANRLSADVTHFDIESSSVVKGESVLDTVETLESMRVDYIVVRHKQSGTPSLIAKNTRASVINAGDGWHAHPTQALLDAFTLREKFKDMRGARVLIVGDIQHSRVARSTSLIFRRLGMNVSYLAPGSMMPRETPEEVKLFGNWADALEWKPDVVYLLRVQSERMDEPFFPSAAEYHKNYGLTDARVQILRERGLWLMHPGPVNRGVEITDQGMNYEKSLINQQVENGIAVRMSVLYWLKPGAV</sequence>
<dbReference type="HAMAP" id="MF_00001">
    <property type="entry name" value="Asp_carb_tr"/>
    <property type="match status" value="1"/>
</dbReference>
<reference evidence="10 11" key="1">
    <citation type="submission" date="2019-03" db="EMBL/GenBank/DDBJ databases">
        <title>Genomic Encyclopedia of Archaeal and Bacterial Type Strains, Phase II (KMG-II): from individual species to whole genera.</title>
        <authorList>
            <person name="Goeker M."/>
        </authorList>
    </citation>
    <scope>NUCLEOTIDE SEQUENCE [LARGE SCALE GENOMIC DNA]</scope>
    <source>
        <strain evidence="10 11">ATCC 25309</strain>
    </source>
</reference>
<dbReference type="EMBL" id="SOCA01000001">
    <property type="protein sequence ID" value="TDU81340.1"/>
    <property type="molecule type" value="Genomic_DNA"/>
</dbReference>
<feature type="binding site" evidence="7">
    <location>
        <position position="59"/>
    </location>
    <ligand>
        <name>carbamoyl phosphate</name>
        <dbReference type="ChEBI" id="CHEBI:58228"/>
    </ligand>
</feature>
<evidence type="ECO:0000256" key="5">
    <source>
        <dbReference type="ARBA" id="ARBA00043884"/>
    </source>
</evidence>
<feature type="binding site" evidence="7">
    <location>
        <position position="60"/>
    </location>
    <ligand>
        <name>carbamoyl phosphate</name>
        <dbReference type="ChEBI" id="CHEBI:58228"/>
    </ligand>
</feature>
<feature type="binding site" evidence="7">
    <location>
        <position position="137"/>
    </location>
    <ligand>
        <name>carbamoyl phosphate</name>
        <dbReference type="ChEBI" id="CHEBI:58228"/>
    </ligand>
</feature>
<dbReference type="GO" id="GO:0044205">
    <property type="term" value="P:'de novo' UMP biosynthetic process"/>
    <property type="evidence" value="ECO:0007669"/>
    <property type="project" value="UniProtKB-UniRule"/>
</dbReference>
<dbReference type="Pfam" id="PF00185">
    <property type="entry name" value="OTCace"/>
    <property type="match status" value="1"/>
</dbReference>
<dbReference type="InterPro" id="IPR002082">
    <property type="entry name" value="Asp_carbamoyltransf"/>
</dbReference>
<proteinExistence type="inferred from homology"/>
<keyword evidence="3 7" id="KW-0808">Transferase</keyword>
<dbReference type="GO" id="GO:0004070">
    <property type="term" value="F:aspartate carbamoyltransferase activity"/>
    <property type="evidence" value="ECO:0007669"/>
    <property type="project" value="UniProtKB-UniRule"/>
</dbReference>
<feature type="binding site" evidence="7">
    <location>
        <position position="87"/>
    </location>
    <ligand>
        <name>L-aspartate</name>
        <dbReference type="ChEBI" id="CHEBI:29991"/>
    </ligand>
</feature>
<dbReference type="InterPro" id="IPR006132">
    <property type="entry name" value="Asp/Orn_carbamoyltranf_P-bd"/>
</dbReference>
<feature type="binding site" evidence="7">
    <location>
        <position position="170"/>
    </location>
    <ligand>
        <name>L-aspartate</name>
        <dbReference type="ChEBI" id="CHEBI:29991"/>
    </ligand>
</feature>
<evidence type="ECO:0000259" key="8">
    <source>
        <dbReference type="Pfam" id="PF00185"/>
    </source>
</evidence>
<dbReference type="InterPro" id="IPR036901">
    <property type="entry name" value="Asp/Orn_carbamoylTrfase_sf"/>
</dbReference>
<feature type="binding site" evidence="7">
    <location>
        <position position="266"/>
    </location>
    <ligand>
        <name>carbamoyl phosphate</name>
        <dbReference type="ChEBI" id="CHEBI:58228"/>
    </ligand>
</feature>
<evidence type="ECO:0000256" key="4">
    <source>
        <dbReference type="ARBA" id="ARBA00022975"/>
    </source>
</evidence>
<dbReference type="OrthoDB" id="9802587at2"/>
<dbReference type="PANTHER" id="PTHR45753:SF6">
    <property type="entry name" value="ASPARTATE CARBAMOYLTRANSFERASE"/>
    <property type="match status" value="1"/>
</dbReference>
<comment type="pathway">
    <text evidence="1 7">Pyrimidine metabolism; UMP biosynthesis via de novo pathway; (S)-dihydroorotate from bicarbonate: step 2/3.</text>
</comment>
<dbReference type="PANTHER" id="PTHR45753">
    <property type="entry name" value="ORNITHINE CARBAMOYLTRANSFERASE, MITOCHONDRIAL"/>
    <property type="match status" value="1"/>
</dbReference>
<comment type="subunit">
    <text evidence="7">Heterododecamer (2C3:3R2) of six catalytic PyrB chains organized as two trimers (C3), and six regulatory PyrI chains organized as three dimers (R2).</text>
</comment>
<dbReference type="UniPathway" id="UPA00070">
    <property type="reaction ID" value="UER00116"/>
</dbReference>
<dbReference type="NCBIfam" id="NF002032">
    <property type="entry name" value="PRK00856.1"/>
    <property type="match status" value="1"/>
</dbReference>
<dbReference type="Gene3D" id="3.40.50.1370">
    <property type="entry name" value="Aspartate/ornithine carbamoyltransferase"/>
    <property type="match status" value="2"/>
</dbReference>
<dbReference type="InterPro" id="IPR006130">
    <property type="entry name" value="Asp/Orn_carbamoylTrfase"/>
</dbReference>
<dbReference type="AlphaFoldDB" id="A0A4R7SQ34"/>
<dbReference type="NCBIfam" id="TIGR00670">
    <property type="entry name" value="asp_carb_tr"/>
    <property type="match status" value="1"/>
</dbReference>
<dbReference type="GO" id="GO:0016597">
    <property type="term" value="F:amino acid binding"/>
    <property type="evidence" value="ECO:0007669"/>
    <property type="project" value="InterPro"/>
</dbReference>
<dbReference type="GO" id="GO:0005829">
    <property type="term" value="C:cytosol"/>
    <property type="evidence" value="ECO:0007669"/>
    <property type="project" value="TreeGrafter"/>
</dbReference>
<keyword evidence="4 7" id="KW-0665">Pyrimidine biosynthesis</keyword>
<evidence type="ECO:0000313" key="10">
    <source>
        <dbReference type="EMBL" id="TDU81340.1"/>
    </source>
</evidence>
<gene>
    <name evidence="7" type="primary">pyrB</name>
    <name evidence="10" type="ORF">EI77_00644</name>
</gene>
<dbReference type="EC" id="2.1.3.2" evidence="7"/>
<dbReference type="PROSITE" id="PS00097">
    <property type="entry name" value="CARBAMOYLTRANSFERASE"/>
    <property type="match status" value="1"/>
</dbReference>
<feature type="binding site" evidence="7">
    <location>
        <position position="140"/>
    </location>
    <ligand>
        <name>carbamoyl phosphate</name>
        <dbReference type="ChEBI" id="CHEBI:58228"/>
    </ligand>
</feature>
<name>A0A4R7SQ34_9BACT</name>
<evidence type="ECO:0000313" key="11">
    <source>
        <dbReference type="Proteomes" id="UP000295662"/>
    </source>
</evidence>
<dbReference type="GO" id="GO:0006520">
    <property type="term" value="P:amino acid metabolic process"/>
    <property type="evidence" value="ECO:0007669"/>
    <property type="project" value="InterPro"/>
</dbReference>
<keyword evidence="11" id="KW-1185">Reference proteome</keyword>
<dbReference type="Pfam" id="PF02729">
    <property type="entry name" value="OTCace_N"/>
    <property type="match status" value="1"/>
</dbReference>
<accession>A0A4R7SQ34</accession>
<comment type="caution">
    <text evidence="10">The sequence shown here is derived from an EMBL/GenBank/DDBJ whole genome shotgun (WGS) entry which is preliminary data.</text>
</comment>
<comment type="similarity">
    <text evidence="2 7">Belongs to the aspartate/ornithine carbamoyltransferase superfamily. ATCase family.</text>
</comment>
<evidence type="ECO:0000256" key="2">
    <source>
        <dbReference type="ARBA" id="ARBA00008896"/>
    </source>
</evidence>
<feature type="binding site" evidence="7">
    <location>
        <position position="267"/>
    </location>
    <ligand>
        <name>carbamoyl phosphate</name>
        <dbReference type="ChEBI" id="CHEBI:58228"/>
    </ligand>
</feature>
<evidence type="ECO:0000256" key="3">
    <source>
        <dbReference type="ARBA" id="ARBA00022679"/>
    </source>
</evidence>
<dbReference type="RefSeq" id="WP_133793300.1">
    <property type="nucleotide sequence ID" value="NZ_SOCA01000001.1"/>
</dbReference>
<comment type="catalytic activity">
    <reaction evidence="6 7">
        <text>carbamoyl phosphate + L-aspartate = N-carbamoyl-L-aspartate + phosphate + H(+)</text>
        <dbReference type="Rhea" id="RHEA:20013"/>
        <dbReference type="ChEBI" id="CHEBI:15378"/>
        <dbReference type="ChEBI" id="CHEBI:29991"/>
        <dbReference type="ChEBI" id="CHEBI:32814"/>
        <dbReference type="ChEBI" id="CHEBI:43474"/>
        <dbReference type="ChEBI" id="CHEBI:58228"/>
        <dbReference type="EC" id="2.1.3.2"/>
    </reaction>
</comment>
<protein>
    <recommendedName>
        <fullName evidence="7">Aspartate carbamoyltransferase</fullName>
        <ecNumber evidence="7">2.1.3.2</ecNumber>
    </recommendedName>
    <alternativeName>
        <fullName evidence="7">Aspartate transcarbamylase</fullName>
        <shortName evidence="7">ATCase</shortName>
    </alternativeName>
</protein>
<dbReference type="Proteomes" id="UP000295662">
    <property type="component" value="Unassembled WGS sequence"/>
</dbReference>
<comment type="function">
    <text evidence="5 7">Catalyzes the condensation of carbamoyl phosphate and aspartate to form carbamoyl aspartate and inorganic phosphate, the committed step in the de novo pyrimidine nucleotide biosynthesis pathway.</text>
</comment>
<feature type="binding site" evidence="7">
    <location>
        <position position="224"/>
    </location>
    <ligand>
        <name>L-aspartate</name>
        <dbReference type="ChEBI" id="CHEBI:29991"/>
    </ligand>
</feature>
<organism evidence="10 11">
    <name type="scientific">Prosthecobacter fusiformis</name>
    <dbReference type="NCBI Taxonomy" id="48464"/>
    <lineage>
        <taxon>Bacteria</taxon>
        <taxon>Pseudomonadati</taxon>
        <taxon>Verrucomicrobiota</taxon>
        <taxon>Verrucomicrobiia</taxon>
        <taxon>Verrucomicrobiales</taxon>
        <taxon>Verrucomicrobiaceae</taxon>
        <taxon>Prosthecobacter</taxon>
    </lineage>
</organism>
<dbReference type="PRINTS" id="PR00100">
    <property type="entry name" value="AOTCASE"/>
</dbReference>
<feature type="domain" description="Aspartate/ornithine carbamoyltransferase Asp/Orn-binding" evidence="8">
    <location>
        <begin position="157"/>
        <end position="304"/>
    </location>
</feature>
<evidence type="ECO:0000256" key="7">
    <source>
        <dbReference type="HAMAP-Rule" id="MF_00001"/>
    </source>
</evidence>
<dbReference type="InterPro" id="IPR006131">
    <property type="entry name" value="Asp_carbamoyltransf_Asp/Orn-bd"/>
</dbReference>
<evidence type="ECO:0000256" key="1">
    <source>
        <dbReference type="ARBA" id="ARBA00004852"/>
    </source>
</evidence>
<feature type="domain" description="Aspartate/ornithine carbamoyltransferase carbamoyl-P binding" evidence="9">
    <location>
        <begin position="7"/>
        <end position="150"/>
    </location>
</feature>
<dbReference type="GO" id="GO:0006207">
    <property type="term" value="P:'de novo' pyrimidine nucleobase biosynthetic process"/>
    <property type="evidence" value="ECO:0007669"/>
    <property type="project" value="InterPro"/>
</dbReference>
<dbReference type="SUPFAM" id="SSF53671">
    <property type="entry name" value="Aspartate/ornithine carbamoyltransferase"/>
    <property type="match status" value="1"/>
</dbReference>